<dbReference type="InterPro" id="IPR029787">
    <property type="entry name" value="Nucleotide_cyclase"/>
</dbReference>
<dbReference type="Gene3D" id="3.30.70.270">
    <property type="match status" value="1"/>
</dbReference>
<dbReference type="GO" id="GO:1902201">
    <property type="term" value="P:negative regulation of bacterial-type flagellum-dependent cell motility"/>
    <property type="evidence" value="ECO:0007669"/>
    <property type="project" value="TreeGrafter"/>
</dbReference>
<dbReference type="PANTHER" id="PTHR45138">
    <property type="entry name" value="REGULATORY COMPONENTS OF SENSORY TRANSDUCTION SYSTEM"/>
    <property type="match status" value="1"/>
</dbReference>
<feature type="domain" description="GGDEF" evidence="6">
    <location>
        <begin position="445"/>
        <end position="582"/>
    </location>
</feature>
<dbReference type="InterPro" id="IPR043128">
    <property type="entry name" value="Rev_trsase/Diguanyl_cyclase"/>
</dbReference>
<dbReference type="Proteomes" id="UP000494245">
    <property type="component" value="Unassembled WGS sequence"/>
</dbReference>
<dbReference type="NCBIfam" id="TIGR00254">
    <property type="entry name" value="GGDEF"/>
    <property type="match status" value="1"/>
</dbReference>
<reference evidence="7 8" key="2">
    <citation type="submission" date="2020-05" db="EMBL/GenBank/DDBJ databases">
        <title>Draft genome sequence of Desulfovibrio sp. strainFSS-1.</title>
        <authorList>
            <person name="Shimoshige H."/>
            <person name="Kobayashi H."/>
            <person name="Maekawa T."/>
        </authorList>
    </citation>
    <scope>NUCLEOTIDE SEQUENCE [LARGE SCALE GENOMIC DNA]</scope>
    <source>
        <strain evidence="7 8">SIID29052-01</strain>
    </source>
</reference>
<accession>A0A6V8LTC9</accession>
<organism evidence="7 8">
    <name type="scientific">Fundidesulfovibrio magnetotacticus</name>
    <dbReference type="NCBI Taxonomy" id="2730080"/>
    <lineage>
        <taxon>Bacteria</taxon>
        <taxon>Pseudomonadati</taxon>
        <taxon>Thermodesulfobacteriota</taxon>
        <taxon>Desulfovibrionia</taxon>
        <taxon>Desulfovibrionales</taxon>
        <taxon>Desulfovibrionaceae</taxon>
        <taxon>Fundidesulfovibrio</taxon>
    </lineage>
</organism>
<dbReference type="AlphaFoldDB" id="A0A6V8LTC9"/>
<sequence length="583" mass="63953">MTLRPAGTARLFLPLLLALLALSLPAAPAQANAPKVFRLLFINSYHRGYSWSDGIEQGLRERLAASGQPVEISYEYLDSRRFAYGSQMEHMARAMEIKYRSYPPDVVVVSDNAAFDFAKQYRDRLFPGIPLVFCGYNNFRPDVIQGMANVTGVNEEVSVPGAVELGLAVQPGTRSLAFVVSTGEASSARIAEIAEALVFPALRERFQVTVLKDASLEAIRVGLAALPRETLVFLCGQTSDQGAGRALSPPENGRLVSEVSPFPVYTFWDFHLGTGVIGGRILTGPDQGRAAAELVLMVLAGTPAGSIPVMMRSPTTPIFDYHVMERFGVSPASLPPGSEVLNRPFSLWHTYRLQIMGVALLVLVETVLILLLLRAMRGRRRALAALQDERSLLEDRVRQRTEELKNANEELAQLSFRDSLTRLANRRRFDEALETECLRHRRSGKPLSLILLDIDRFKDFNDRYGHIQGDECLRRIGDFMGRAAARAADLTARYGGEEFAVILPETGQDGATALAERIRLGIEALGMPHEASDVAGHVTASLGVATLPSGEQASPLELVRLADRQLYLAKSQGRNRVCAVKTG</sequence>
<evidence type="ECO:0000313" key="8">
    <source>
        <dbReference type="Proteomes" id="UP000494245"/>
    </source>
</evidence>
<evidence type="ECO:0000256" key="2">
    <source>
        <dbReference type="ARBA" id="ARBA00034247"/>
    </source>
</evidence>
<dbReference type="FunFam" id="3.30.70.270:FF:000001">
    <property type="entry name" value="Diguanylate cyclase domain protein"/>
    <property type="match status" value="1"/>
</dbReference>
<dbReference type="GO" id="GO:0043709">
    <property type="term" value="P:cell adhesion involved in single-species biofilm formation"/>
    <property type="evidence" value="ECO:0007669"/>
    <property type="project" value="TreeGrafter"/>
</dbReference>
<proteinExistence type="predicted"/>
<keyword evidence="4" id="KW-1133">Transmembrane helix</keyword>
<feature type="coiled-coil region" evidence="3">
    <location>
        <begin position="383"/>
        <end position="417"/>
    </location>
</feature>
<dbReference type="Gene3D" id="3.40.50.2300">
    <property type="match status" value="2"/>
</dbReference>
<comment type="catalytic activity">
    <reaction evidence="2">
        <text>2 GTP = 3',3'-c-di-GMP + 2 diphosphate</text>
        <dbReference type="Rhea" id="RHEA:24898"/>
        <dbReference type="ChEBI" id="CHEBI:33019"/>
        <dbReference type="ChEBI" id="CHEBI:37565"/>
        <dbReference type="ChEBI" id="CHEBI:58805"/>
        <dbReference type="EC" id="2.7.7.65"/>
    </reaction>
</comment>
<protein>
    <recommendedName>
        <fullName evidence="1">diguanylate cyclase</fullName>
        <ecNumber evidence="1">2.7.7.65</ecNumber>
    </recommendedName>
</protein>
<keyword evidence="5" id="KW-0732">Signal</keyword>
<evidence type="ECO:0000256" key="5">
    <source>
        <dbReference type="SAM" id="SignalP"/>
    </source>
</evidence>
<evidence type="ECO:0000259" key="6">
    <source>
        <dbReference type="PROSITE" id="PS50887"/>
    </source>
</evidence>
<dbReference type="Pfam" id="PF00990">
    <property type="entry name" value="GGDEF"/>
    <property type="match status" value="1"/>
</dbReference>
<dbReference type="EC" id="2.7.7.65" evidence="1"/>
<feature type="signal peptide" evidence="5">
    <location>
        <begin position="1"/>
        <end position="31"/>
    </location>
</feature>
<feature type="transmembrane region" description="Helical" evidence="4">
    <location>
        <begin position="351"/>
        <end position="373"/>
    </location>
</feature>
<evidence type="ECO:0000256" key="3">
    <source>
        <dbReference type="SAM" id="Coils"/>
    </source>
</evidence>
<comment type="caution">
    <text evidence="7">The sequence shown here is derived from an EMBL/GenBank/DDBJ whole genome shotgun (WGS) entry which is preliminary data.</text>
</comment>
<evidence type="ECO:0000256" key="4">
    <source>
        <dbReference type="SAM" id="Phobius"/>
    </source>
</evidence>
<dbReference type="PROSITE" id="PS50887">
    <property type="entry name" value="GGDEF"/>
    <property type="match status" value="1"/>
</dbReference>
<dbReference type="SUPFAM" id="SSF55073">
    <property type="entry name" value="Nucleotide cyclase"/>
    <property type="match status" value="1"/>
</dbReference>
<dbReference type="RefSeq" id="WP_173082756.1">
    <property type="nucleotide sequence ID" value="NZ_BLTE01000005.1"/>
</dbReference>
<dbReference type="GO" id="GO:0005886">
    <property type="term" value="C:plasma membrane"/>
    <property type="evidence" value="ECO:0007669"/>
    <property type="project" value="TreeGrafter"/>
</dbReference>
<dbReference type="SMART" id="SM00267">
    <property type="entry name" value="GGDEF"/>
    <property type="match status" value="1"/>
</dbReference>
<keyword evidence="4" id="KW-0812">Transmembrane</keyword>
<dbReference type="GO" id="GO:0052621">
    <property type="term" value="F:diguanylate cyclase activity"/>
    <property type="evidence" value="ECO:0007669"/>
    <property type="project" value="UniProtKB-EC"/>
</dbReference>
<dbReference type="InterPro" id="IPR000160">
    <property type="entry name" value="GGDEF_dom"/>
</dbReference>
<name>A0A6V8LTC9_9BACT</name>
<evidence type="ECO:0000313" key="7">
    <source>
        <dbReference type="EMBL" id="GFK93578.1"/>
    </source>
</evidence>
<evidence type="ECO:0000256" key="1">
    <source>
        <dbReference type="ARBA" id="ARBA00012528"/>
    </source>
</evidence>
<keyword evidence="4" id="KW-0472">Membrane</keyword>
<keyword evidence="8" id="KW-1185">Reference proteome</keyword>
<keyword evidence="3" id="KW-0175">Coiled coil</keyword>
<dbReference type="CDD" id="cd01949">
    <property type="entry name" value="GGDEF"/>
    <property type="match status" value="1"/>
</dbReference>
<dbReference type="EMBL" id="BLTE01000005">
    <property type="protein sequence ID" value="GFK93578.1"/>
    <property type="molecule type" value="Genomic_DNA"/>
</dbReference>
<dbReference type="InterPro" id="IPR050469">
    <property type="entry name" value="Diguanylate_Cyclase"/>
</dbReference>
<gene>
    <name evidence="7" type="primary">cph2_4</name>
    <name evidence="7" type="ORF">NNJEOMEG_01412</name>
</gene>
<dbReference type="PANTHER" id="PTHR45138:SF9">
    <property type="entry name" value="DIGUANYLATE CYCLASE DGCM-RELATED"/>
    <property type="match status" value="1"/>
</dbReference>
<reference evidence="7 8" key="1">
    <citation type="submission" date="2020-04" db="EMBL/GenBank/DDBJ databases">
        <authorList>
            <consortium name="Desulfovibrio sp. FSS-1 genome sequencing consortium"/>
            <person name="Shimoshige H."/>
            <person name="Kobayashi H."/>
            <person name="Maekawa T."/>
        </authorList>
    </citation>
    <scope>NUCLEOTIDE SEQUENCE [LARGE SCALE GENOMIC DNA]</scope>
    <source>
        <strain evidence="7 8">SIID29052-01</strain>
    </source>
</reference>
<feature type="chain" id="PRO_5028860803" description="diguanylate cyclase" evidence="5">
    <location>
        <begin position="32"/>
        <end position="583"/>
    </location>
</feature>